<comment type="caution">
    <text evidence="6">The sequence shown here is derived from an EMBL/GenBank/DDBJ whole genome shotgun (WGS) entry which is preliminary data.</text>
</comment>
<keyword evidence="4" id="KW-0697">Rotamase</keyword>
<proteinExistence type="inferred from homology"/>
<dbReference type="AlphaFoldDB" id="A0A9W6Z7B4"/>
<dbReference type="PANTHER" id="PTHR10012:SF3">
    <property type="entry name" value="SERINE_THREONINE-PROTEIN PHOSPHATASE 2A ACTIVATOR 1"/>
    <property type="match status" value="1"/>
</dbReference>
<dbReference type="InterPro" id="IPR037218">
    <property type="entry name" value="PTPA_sf"/>
</dbReference>
<dbReference type="GO" id="GO:0005634">
    <property type="term" value="C:nucleus"/>
    <property type="evidence" value="ECO:0007669"/>
    <property type="project" value="UniProtKB-SubCell"/>
</dbReference>
<evidence type="ECO:0000313" key="7">
    <source>
        <dbReference type="Proteomes" id="UP001165063"/>
    </source>
</evidence>
<comment type="subcellular location">
    <subcellularLocation>
        <location evidence="4">Cytoplasm</location>
    </subcellularLocation>
    <subcellularLocation>
        <location evidence="1">Nucleus</location>
    </subcellularLocation>
</comment>
<dbReference type="GO" id="GO:0008160">
    <property type="term" value="F:protein tyrosine phosphatase activator activity"/>
    <property type="evidence" value="ECO:0007669"/>
    <property type="project" value="TreeGrafter"/>
</dbReference>
<name>A0A9W6Z7B4_AMBMO</name>
<dbReference type="GO" id="GO:0003755">
    <property type="term" value="F:peptidyl-prolyl cis-trans isomerase activity"/>
    <property type="evidence" value="ECO:0007669"/>
    <property type="project" value="UniProtKB-KW"/>
</dbReference>
<comment type="similarity">
    <text evidence="2 4">Belongs to the PTPA-type PPIase family.</text>
</comment>
<evidence type="ECO:0000256" key="5">
    <source>
        <dbReference type="SAM" id="MobiDB-lite"/>
    </source>
</evidence>
<evidence type="ECO:0000256" key="4">
    <source>
        <dbReference type="RuleBase" id="RU361210"/>
    </source>
</evidence>
<dbReference type="GO" id="GO:0007052">
    <property type="term" value="P:mitotic spindle organization"/>
    <property type="evidence" value="ECO:0007669"/>
    <property type="project" value="TreeGrafter"/>
</dbReference>
<dbReference type="OrthoDB" id="16120at2759"/>
<dbReference type="Pfam" id="PF03095">
    <property type="entry name" value="PTPA"/>
    <property type="match status" value="1"/>
</dbReference>
<dbReference type="PANTHER" id="PTHR10012">
    <property type="entry name" value="SERINE/THREONINE-PROTEIN PHOSPHATASE 2A REGULATORY SUBUNIT B"/>
    <property type="match status" value="1"/>
</dbReference>
<comment type="function">
    <text evidence="4">PPIases accelerate the folding of proteins. It catalyzes the cis-trans isomerization of proline imidic peptide bonds in oligopeptides.</text>
</comment>
<dbReference type="GO" id="GO:0005737">
    <property type="term" value="C:cytoplasm"/>
    <property type="evidence" value="ECO:0007669"/>
    <property type="project" value="UniProtKB-SubCell"/>
</dbReference>
<accession>A0A9W6Z7B4</accession>
<dbReference type="EC" id="5.2.1.8" evidence="4"/>
<dbReference type="SUPFAM" id="SSF140984">
    <property type="entry name" value="PTPA-like"/>
    <property type="match status" value="1"/>
</dbReference>
<sequence>MQQFPELKFPTIDLEKELLNWSSPSKKIYGSHDTKNFQSSLAISRIKSTLFLICSKVSLKNVPEGILDDNLVSFDSKNGQPGSSSNSDPSRNVNATKSTKIKPDLTSILKPPSCKMDSLSPGVIAVLEILSQLYQLFKETPPFPGQRRYGNMACRDWHDKITGNISSILDSTLKPLFLKLKLKNSELQYKGFKTEIQYYLLGSFGSRERLDFGTGHELSFMAFLGGLLMVGILSPEASTGQEILITLGKYYDLMKTLILSYTLEPAGSHGVWGLDDHFHLIYIVGACQLVDFKESFMGIESTDDSDVSTITTTIMGHRGRGRNPGGSRNPAVLNHRLGLTPTSVFDVNVLQTQPGRR</sequence>
<gene>
    <name evidence="6" type="ORF">Amon01_000851900</name>
</gene>
<keyword evidence="7" id="KW-1185">Reference proteome</keyword>
<evidence type="ECO:0000256" key="2">
    <source>
        <dbReference type="ARBA" id="ARBA00011019"/>
    </source>
</evidence>
<keyword evidence="3" id="KW-0539">Nucleus</keyword>
<evidence type="ECO:0000256" key="1">
    <source>
        <dbReference type="ARBA" id="ARBA00004123"/>
    </source>
</evidence>
<keyword evidence="4" id="KW-0963">Cytoplasm</keyword>
<protein>
    <recommendedName>
        <fullName evidence="4">Serine/threonine-protein phosphatase 2A activator</fullName>
        <ecNumber evidence="4">5.2.1.8</ecNumber>
    </recommendedName>
    <alternativeName>
        <fullName evidence="4">Phosphotyrosyl phosphatase activator</fullName>
    </alternativeName>
</protein>
<reference evidence="6" key="1">
    <citation type="submission" date="2023-04" db="EMBL/GenBank/DDBJ databases">
        <title>Ambrosiozyma monospora NBRC 1965.</title>
        <authorList>
            <person name="Ichikawa N."/>
            <person name="Sato H."/>
            <person name="Tonouchi N."/>
        </authorList>
    </citation>
    <scope>NUCLEOTIDE SEQUENCE</scope>
    <source>
        <strain evidence="6">NBRC 1965</strain>
    </source>
</reference>
<dbReference type="InterPro" id="IPR004327">
    <property type="entry name" value="Phstyr_phstse_ac"/>
</dbReference>
<evidence type="ECO:0000256" key="3">
    <source>
        <dbReference type="ARBA" id="ARBA00023242"/>
    </source>
</evidence>
<evidence type="ECO:0000313" key="6">
    <source>
        <dbReference type="EMBL" id="GMG56452.1"/>
    </source>
</evidence>
<dbReference type="GO" id="GO:0000159">
    <property type="term" value="C:protein phosphatase type 2A complex"/>
    <property type="evidence" value="ECO:0007669"/>
    <property type="project" value="TreeGrafter"/>
</dbReference>
<comment type="catalytic activity">
    <reaction evidence="4">
        <text>[protein]-peptidylproline (omega=180) = [protein]-peptidylproline (omega=0)</text>
        <dbReference type="Rhea" id="RHEA:16237"/>
        <dbReference type="Rhea" id="RHEA-COMP:10747"/>
        <dbReference type="Rhea" id="RHEA-COMP:10748"/>
        <dbReference type="ChEBI" id="CHEBI:83833"/>
        <dbReference type="ChEBI" id="CHEBI:83834"/>
        <dbReference type="EC" id="5.2.1.8"/>
    </reaction>
</comment>
<organism evidence="6 7">
    <name type="scientific">Ambrosiozyma monospora</name>
    <name type="common">Yeast</name>
    <name type="synonym">Endomycopsis monosporus</name>
    <dbReference type="NCBI Taxonomy" id="43982"/>
    <lineage>
        <taxon>Eukaryota</taxon>
        <taxon>Fungi</taxon>
        <taxon>Dikarya</taxon>
        <taxon>Ascomycota</taxon>
        <taxon>Saccharomycotina</taxon>
        <taxon>Pichiomycetes</taxon>
        <taxon>Pichiales</taxon>
        <taxon>Pichiaceae</taxon>
        <taxon>Ambrosiozyma</taxon>
    </lineage>
</organism>
<dbReference type="EMBL" id="BSXU01007641">
    <property type="protein sequence ID" value="GMG56452.1"/>
    <property type="molecule type" value="Genomic_DNA"/>
</dbReference>
<keyword evidence="4" id="KW-0413">Isomerase</keyword>
<dbReference type="Proteomes" id="UP001165063">
    <property type="component" value="Unassembled WGS sequence"/>
</dbReference>
<feature type="region of interest" description="Disordered" evidence="5">
    <location>
        <begin position="77"/>
        <end position="97"/>
    </location>
</feature>